<dbReference type="PaxDb" id="121845-A0A1S3DFR0"/>
<evidence type="ECO:0000313" key="2">
    <source>
        <dbReference type="Proteomes" id="UP000079169"/>
    </source>
</evidence>
<reference evidence="3" key="1">
    <citation type="submission" date="2025-08" db="UniProtKB">
        <authorList>
            <consortium name="RefSeq"/>
        </authorList>
    </citation>
    <scope>IDENTIFICATION</scope>
</reference>
<sequence length="877" mass="100269">MQPFNKDILKEYLNNELKKGLKIKFAYDPIHTVTLPVRDKKCFSRSTNNMSDNKQSCQFDVETYSDKGEETDSSSCEMTRSKEDRLEECYNFMRLNPQPRSVISCFKFFETSQDLERDNECLGTSNYSTCVSNSIKCRQRDSLKKRIKECYAGICTFSGQGDVNVKSDRRSSRRKKSDIYILGNNREILKNTKETEQHKSKSEKCKRTKTTVQTQHQCNFHVKQKNLFHQTNDPCKYRSTLKQMIRLPNNLGNKDNVIGPIPIKAEGINELTKRIEQLVQDAGNGVVQRKLKLCKQNESSDNCLEFDVAIRKISFEEITVRTKEKRPCSIFSPFFCFSARSESDDGLKECKSLGQLKPKVTPSKSKHASESKNKTSWRMNIPFLEKFRLNPKCCNVKVLDFGAIPVLEASKETALADENANIPRVCRPSPIRRNKSSCTGSSETLQLTLKKYKPYCDESSIVHYVHAKSKEMHCHDRSQGRTKRVKKFLGFPEERQNVCNFSLPLKSEDTVMRTNSTDTTFNSHHAPKETVSPVVCRQIYLTPTVCMENKSQQQAILSNRLPKGFVKPQKEILPRKRVGQQTIPASSNQNKNVSLKLLTSSFRKLFKTHLQATFQAAFETKNIEFINPFELDRRIQKKFKLAHKCLKKGSFVVKKIDYSKYFYSSLCHAKISSLENVCIKSYVCPTVDLTVHLDDYHMKDILQQLQSEATNNEPRVSLCERELKSVFFNNSEVKSATITKQVKGVAGSQKQINSYTVNVHPPNFRRIGTFIPKWTPCISKGAGDKIKHTVTLASTIDTGSKHGTNELAGVSIQKVFVEKMSSHKSKPDYVAKELKHRRKEILRKLDNTKAINTNDKNVVTNKPNGDAPNVIFKKSDK</sequence>
<accession>A0A1S3DFR0</accession>
<name>A0A1S3DFR0_DIACI</name>
<protein>
    <submittedName>
        <fullName evidence="3">Uncharacterized protein LOC103517790 isoform X1</fullName>
    </submittedName>
</protein>
<gene>
    <name evidence="3" type="primary">LOC103517790</name>
</gene>
<evidence type="ECO:0000256" key="1">
    <source>
        <dbReference type="SAM" id="MobiDB-lite"/>
    </source>
</evidence>
<dbReference type="AlphaFoldDB" id="A0A1S3DFR0"/>
<keyword evidence="2" id="KW-1185">Reference proteome</keyword>
<dbReference type="RefSeq" id="XP_008481056.1">
    <property type="nucleotide sequence ID" value="XM_008482834.3"/>
</dbReference>
<dbReference type="GeneID" id="103517790"/>
<evidence type="ECO:0000313" key="3">
    <source>
        <dbReference type="RefSeq" id="XP_008481056.1"/>
    </source>
</evidence>
<organism evidence="2 3">
    <name type="scientific">Diaphorina citri</name>
    <name type="common">Asian citrus psyllid</name>
    <dbReference type="NCBI Taxonomy" id="121845"/>
    <lineage>
        <taxon>Eukaryota</taxon>
        <taxon>Metazoa</taxon>
        <taxon>Ecdysozoa</taxon>
        <taxon>Arthropoda</taxon>
        <taxon>Hexapoda</taxon>
        <taxon>Insecta</taxon>
        <taxon>Pterygota</taxon>
        <taxon>Neoptera</taxon>
        <taxon>Paraneoptera</taxon>
        <taxon>Hemiptera</taxon>
        <taxon>Sternorrhyncha</taxon>
        <taxon>Psylloidea</taxon>
        <taxon>Psyllidae</taxon>
        <taxon>Diaphorininae</taxon>
        <taxon>Diaphorina</taxon>
    </lineage>
</organism>
<dbReference type="Proteomes" id="UP000079169">
    <property type="component" value="Unplaced"/>
</dbReference>
<proteinExistence type="predicted"/>
<dbReference type="KEGG" id="dci:103517790"/>
<feature type="region of interest" description="Disordered" evidence="1">
    <location>
        <begin position="855"/>
        <end position="877"/>
    </location>
</feature>